<dbReference type="PANTHER" id="PTHR47338:SF4">
    <property type="entry name" value="ZN(II)2CYS6 TRANSCRIPTION FACTOR (EUROFUNG)"/>
    <property type="match status" value="1"/>
</dbReference>
<dbReference type="Pfam" id="PF04082">
    <property type="entry name" value="Fungal_trans"/>
    <property type="match status" value="1"/>
</dbReference>
<dbReference type="GO" id="GO:0005634">
    <property type="term" value="C:nucleus"/>
    <property type="evidence" value="ECO:0007669"/>
    <property type="project" value="UniProtKB-SubCell"/>
</dbReference>
<dbReference type="InterPro" id="IPR007219">
    <property type="entry name" value="XnlR_reg_dom"/>
</dbReference>
<organism evidence="8 9">
    <name type="scientific">Penicillium hetheringtonii</name>
    <dbReference type="NCBI Taxonomy" id="911720"/>
    <lineage>
        <taxon>Eukaryota</taxon>
        <taxon>Fungi</taxon>
        <taxon>Dikarya</taxon>
        <taxon>Ascomycota</taxon>
        <taxon>Pezizomycotina</taxon>
        <taxon>Eurotiomycetes</taxon>
        <taxon>Eurotiomycetidae</taxon>
        <taxon>Eurotiales</taxon>
        <taxon>Aspergillaceae</taxon>
        <taxon>Penicillium</taxon>
    </lineage>
</organism>
<feature type="region of interest" description="Disordered" evidence="6">
    <location>
        <begin position="36"/>
        <end position="125"/>
    </location>
</feature>
<keyword evidence="9" id="KW-1185">Reference proteome</keyword>
<evidence type="ECO:0000256" key="5">
    <source>
        <dbReference type="ARBA" id="ARBA00023242"/>
    </source>
</evidence>
<keyword evidence="4" id="KW-0804">Transcription</keyword>
<keyword evidence="5" id="KW-0539">Nucleus</keyword>
<proteinExistence type="predicted"/>
<keyword evidence="2" id="KW-0479">Metal-binding</keyword>
<comment type="subcellular location">
    <subcellularLocation>
        <location evidence="1">Nucleus</location>
    </subcellularLocation>
</comment>
<dbReference type="GO" id="GO:0008270">
    <property type="term" value="F:zinc ion binding"/>
    <property type="evidence" value="ECO:0007669"/>
    <property type="project" value="InterPro"/>
</dbReference>
<evidence type="ECO:0000256" key="3">
    <source>
        <dbReference type="ARBA" id="ARBA00023015"/>
    </source>
</evidence>
<comment type="caution">
    <text evidence="8">The sequence shown here is derived from an EMBL/GenBank/DDBJ whole genome shotgun (WGS) entry which is preliminary data.</text>
</comment>
<dbReference type="AlphaFoldDB" id="A0AAD6GQD9"/>
<reference evidence="8 9" key="1">
    <citation type="journal article" date="2023" name="IMA Fungus">
        <title>Comparative genomic study of the Penicillium genus elucidates a diverse pangenome and 15 lateral gene transfer events.</title>
        <authorList>
            <person name="Petersen C."/>
            <person name="Sorensen T."/>
            <person name="Nielsen M.R."/>
            <person name="Sondergaard T.E."/>
            <person name="Sorensen J.L."/>
            <person name="Fitzpatrick D.A."/>
            <person name="Frisvad J.C."/>
            <person name="Nielsen K.L."/>
        </authorList>
    </citation>
    <scope>NUCLEOTIDE SEQUENCE [LARGE SCALE GENOMIC DNA]</scope>
    <source>
        <strain evidence="8 9">IBT 29057</strain>
    </source>
</reference>
<evidence type="ECO:0000259" key="7">
    <source>
        <dbReference type="SMART" id="SM00906"/>
    </source>
</evidence>
<protein>
    <submittedName>
        <fullName evidence="8">Transcriptional regulator family: Fungal Specific TF</fullName>
    </submittedName>
</protein>
<dbReference type="CDD" id="cd12148">
    <property type="entry name" value="fungal_TF_MHR"/>
    <property type="match status" value="1"/>
</dbReference>
<feature type="region of interest" description="Disordered" evidence="6">
    <location>
        <begin position="552"/>
        <end position="588"/>
    </location>
</feature>
<dbReference type="PANTHER" id="PTHR47338">
    <property type="entry name" value="ZN(II)2CYS6 TRANSCRIPTION FACTOR (EUROFUNG)-RELATED"/>
    <property type="match status" value="1"/>
</dbReference>
<evidence type="ECO:0000313" key="9">
    <source>
        <dbReference type="Proteomes" id="UP001216150"/>
    </source>
</evidence>
<dbReference type="SMART" id="SM00906">
    <property type="entry name" value="Fungal_trans"/>
    <property type="match status" value="1"/>
</dbReference>
<feature type="compositionally biased region" description="Polar residues" evidence="6">
    <location>
        <begin position="562"/>
        <end position="588"/>
    </location>
</feature>
<dbReference type="Proteomes" id="UP001216150">
    <property type="component" value="Unassembled WGS sequence"/>
</dbReference>
<dbReference type="GO" id="GO:0003677">
    <property type="term" value="F:DNA binding"/>
    <property type="evidence" value="ECO:0007669"/>
    <property type="project" value="InterPro"/>
</dbReference>
<dbReference type="GO" id="GO:0000981">
    <property type="term" value="F:DNA-binding transcription factor activity, RNA polymerase II-specific"/>
    <property type="evidence" value="ECO:0007669"/>
    <property type="project" value="InterPro"/>
</dbReference>
<dbReference type="EMBL" id="JAQJAC010000007">
    <property type="protein sequence ID" value="KAJ5579023.1"/>
    <property type="molecule type" value="Genomic_DNA"/>
</dbReference>
<dbReference type="InterPro" id="IPR050815">
    <property type="entry name" value="TF_fung"/>
</dbReference>
<feature type="compositionally biased region" description="Low complexity" evidence="6">
    <location>
        <begin position="106"/>
        <end position="125"/>
    </location>
</feature>
<name>A0AAD6GQD9_9EURO</name>
<evidence type="ECO:0000256" key="2">
    <source>
        <dbReference type="ARBA" id="ARBA00022723"/>
    </source>
</evidence>
<evidence type="ECO:0000313" key="8">
    <source>
        <dbReference type="EMBL" id="KAJ5579023.1"/>
    </source>
</evidence>
<sequence>MSVDAHHVSSSDAIPKKRGPKTDVLEALLKRVDGLEKRLQDEKNPISPTSPDCTEDLPLAPPTRRNTIDASFHAYSSNDHQPILSTPVPVKSESLTRSTGHPPSPAISQPQSAHPHPQSQSHSQPHNAILSDVLLDTFFTRLHGKPFFILDEAQTRRLHNMKQLSVPLSMAISAMTSRYVYTVGQPEQSIRIGLEAALQARRMIDVDDPTIEGLQALLLLSQAFFAYGLGKKAYMTFSNCAAMAVALDLLRETPSKSNLANSEKEIRRRLFWSVYIMDRFITCGSPRPCLIADHSIVLRLPAWSPHSAGLSVDGELFHVGPNIQYSADSRRKTPSAASLLIDITRILGVTNRYLAAGGVKGDSHFPWHALSNLSKIRQELDIWATGTQDVFASIEALFGHPEKLVELGRNSPLIEWPAFVGYCVCTAGTVHVHGVHYKGQEGEVFSSSAEFLTREMHQLAWLRNSWAGVQHQRELLQAIYTSHSELVRNLASSPMRFSPVFHLEDFLDRYPGLSVDGAHVRLLDTGDEVLSFSNSFGQDYYQRPMAPPFNPSLFYQPRPPTLKTQAQSPAESDRQGQPQLSQKDLSSSLNFNASPSLSNLFPVHLNHESAAQAPSQSQSHLSSEHLALPTSFSPSAFGLSPPAFLSEGFIAPTPPANPQYATFPFDANANPNSNGGPVRDARCTVANLRISYGKQ</sequence>
<gene>
    <name evidence="8" type="ORF">N7450_007890</name>
</gene>
<feature type="compositionally biased region" description="Polar residues" evidence="6">
    <location>
        <begin position="64"/>
        <end position="84"/>
    </location>
</feature>
<accession>A0AAD6GQD9</accession>
<evidence type="ECO:0000256" key="4">
    <source>
        <dbReference type="ARBA" id="ARBA00023163"/>
    </source>
</evidence>
<feature type="region of interest" description="Disordered" evidence="6">
    <location>
        <begin position="1"/>
        <end position="23"/>
    </location>
</feature>
<feature type="domain" description="Xylanolytic transcriptional activator regulatory" evidence="7">
    <location>
        <begin position="233"/>
        <end position="307"/>
    </location>
</feature>
<dbReference type="GO" id="GO:0006351">
    <property type="term" value="P:DNA-templated transcription"/>
    <property type="evidence" value="ECO:0007669"/>
    <property type="project" value="InterPro"/>
</dbReference>
<evidence type="ECO:0000256" key="6">
    <source>
        <dbReference type="SAM" id="MobiDB-lite"/>
    </source>
</evidence>
<evidence type="ECO:0000256" key="1">
    <source>
        <dbReference type="ARBA" id="ARBA00004123"/>
    </source>
</evidence>
<keyword evidence="3" id="KW-0805">Transcription regulation</keyword>